<feature type="domain" description="Rhodanese" evidence="4">
    <location>
        <begin position="22"/>
        <end position="120"/>
    </location>
</feature>
<proteinExistence type="predicted"/>
<dbReference type="GO" id="GO:0004792">
    <property type="term" value="F:thiosulfate-cyanide sulfurtransferase activity"/>
    <property type="evidence" value="ECO:0007669"/>
    <property type="project" value="UniProtKB-EC"/>
</dbReference>
<comment type="caution">
    <text evidence="5">The sequence shown here is derived from an EMBL/GenBank/DDBJ whole genome shotgun (WGS) entry which is preliminary data.</text>
</comment>
<dbReference type="Gene3D" id="3.40.250.10">
    <property type="entry name" value="Rhodanese-like domain"/>
    <property type="match status" value="1"/>
</dbReference>
<dbReference type="RefSeq" id="WP_169584658.1">
    <property type="nucleotide sequence ID" value="NZ_VCQU01000001.1"/>
</dbReference>
<evidence type="ECO:0000313" key="6">
    <source>
        <dbReference type="Proteomes" id="UP000535543"/>
    </source>
</evidence>
<dbReference type="PANTHER" id="PTHR43855">
    <property type="entry name" value="THIOSULFATE SULFURTRANSFERASE"/>
    <property type="match status" value="1"/>
</dbReference>
<dbReference type="EMBL" id="VCQU01000001">
    <property type="protein sequence ID" value="NMN93977.1"/>
    <property type="molecule type" value="Genomic_DNA"/>
</dbReference>
<dbReference type="EC" id="2.8.1.1" evidence="1"/>
<dbReference type="InterPro" id="IPR001763">
    <property type="entry name" value="Rhodanese-like_dom"/>
</dbReference>
<dbReference type="PANTHER" id="PTHR43855:SF1">
    <property type="entry name" value="THIOSULFATE SULFURTRANSFERASE"/>
    <property type="match status" value="1"/>
</dbReference>
<name>A0A848KD63_9NOCA</name>
<dbReference type="PROSITE" id="PS50206">
    <property type="entry name" value="RHODANESE_3"/>
    <property type="match status" value="1"/>
</dbReference>
<dbReference type="AlphaFoldDB" id="A0A848KD63"/>
<comment type="catalytic activity">
    <reaction evidence="3">
        <text>thiosulfate + hydrogen cyanide = thiocyanate + sulfite + 2 H(+)</text>
        <dbReference type="Rhea" id="RHEA:16881"/>
        <dbReference type="ChEBI" id="CHEBI:15378"/>
        <dbReference type="ChEBI" id="CHEBI:17359"/>
        <dbReference type="ChEBI" id="CHEBI:18022"/>
        <dbReference type="ChEBI" id="CHEBI:18407"/>
        <dbReference type="ChEBI" id="CHEBI:33542"/>
        <dbReference type="EC" id="2.8.1.1"/>
    </reaction>
</comment>
<keyword evidence="6" id="KW-1185">Reference proteome</keyword>
<dbReference type="Proteomes" id="UP000535543">
    <property type="component" value="Unassembled WGS sequence"/>
</dbReference>
<evidence type="ECO:0000313" key="5">
    <source>
        <dbReference type="EMBL" id="NMN93977.1"/>
    </source>
</evidence>
<reference evidence="5 6" key="1">
    <citation type="submission" date="2019-05" db="EMBL/GenBank/DDBJ databases">
        <authorList>
            <person name="Lee S.D."/>
        </authorList>
    </citation>
    <scope>NUCLEOTIDE SEQUENCE [LARGE SCALE GENOMIC DNA]</scope>
    <source>
        <strain evidence="5 6">YC2-7</strain>
    </source>
</reference>
<evidence type="ECO:0000256" key="1">
    <source>
        <dbReference type="ARBA" id="ARBA00012245"/>
    </source>
</evidence>
<keyword evidence="2" id="KW-0677">Repeat</keyword>
<protein>
    <recommendedName>
        <fullName evidence="1">thiosulfate sulfurtransferase</fullName>
        <ecNumber evidence="1">2.8.1.1</ecNumber>
    </recommendedName>
</protein>
<sequence>MDSWPLLVANVVSGEWAEANLDTPGIVFVEVAEDPPANDDGHIPGAVTIDLRDPASTQRFESLLSATGIENDDTIVLCARKSNRAASFAYWCFKLHGHQDVRVLAGGRRKWAADARPLATESVHRQPTKYVAAEADASTRAFRDEVLIGLAPSA</sequence>
<dbReference type="SUPFAM" id="SSF52821">
    <property type="entry name" value="Rhodanese/Cell cycle control phosphatase"/>
    <property type="match status" value="1"/>
</dbReference>
<organism evidence="5 6">
    <name type="scientific">Antrihabitans stalactiti</name>
    <dbReference type="NCBI Taxonomy" id="2584121"/>
    <lineage>
        <taxon>Bacteria</taxon>
        <taxon>Bacillati</taxon>
        <taxon>Actinomycetota</taxon>
        <taxon>Actinomycetes</taxon>
        <taxon>Mycobacteriales</taxon>
        <taxon>Nocardiaceae</taxon>
        <taxon>Antrihabitans</taxon>
    </lineage>
</organism>
<evidence type="ECO:0000256" key="3">
    <source>
        <dbReference type="ARBA" id="ARBA00047549"/>
    </source>
</evidence>
<evidence type="ECO:0000256" key="2">
    <source>
        <dbReference type="ARBA" id="ARBA00022737"/>
    </source>
</evidence>
<reference evidence="5 6" key="2">
    <citation type="submission" date="2020-06" db="EMBL/GenBank/DDBJ databases">
        <title>Antribacter stalactiti gen. nov., sp. nov., a new member of the family Nacardiaceae isolated from a cave.</title>
        <authorList>
            <person name="Kim I.S."/>
        </authorList>
    </citation>
    <scope>NUCLEOTIDE SEQUENCE [LARGE SCALE GENOMIC DNA]</scope>
    <source>
        <strain evidence="5 6">YC2-7</strain>
    </source>
</reference>
<dbReference type="SMART" id="SM00450">
    <property type="entry name" value="RHOD"/>
    <property type="match status" value="1"/>
</dbReference>
<dbReference type="InterPro" id="IPR036873">
    <property type="entry name" value="Rhodanese-like_dom_sf"/>
</dbReference>
<accession>A0A848KD63</accession>
<evidence type="ECO:0000259" key="4">
    <source>
        <dbReference type="PROSITE" id="PS50206"/>
    </source>
</evidence>
<dbReference type="CDD" id="cd01448">
    <property type="entry name" value="TST_Repeat_1"/>
    <property type="match status" value="1"/>
</dbReference>
<dbReference type="InterPro" id="IPR051126">
    <property type="entry name" value="Thiosulfate_sulfurtransferase"/>
</dbReference>
<gene>
    <name evidence="5" type="ORF">FGL95_02880</name>
</gene>
<dbReference type="Pfam" id="PF00581">
    <property type="entry name" value="Rhodanese"/>
    <property type="match status" value="1"/>
</dbReference>